<name>A0A9Q1ZC22_CLOBO</name>
<dbReference type="OrthoDB" id="1092608at2"/>
<evidence type="ECO:0000313" key="2">
    <source>
        <dbReference type="Proteomes" id="UP000037540"/>
    </source>
</evidence>
<accession>A0A9Q1ZC22</accession>
<protein>
    <submittedName>
        <fullName evidence="1">Hydrolase</fullName>
    </submittedName>
</protein>
<reference evidence="1 2" key="1">
    <citation type="submission" date="2015-07" db="EMBL/GenBank/DDBJ databases">
        <title>Draft genome sequences of 17 French Clostridium botulinum group III.</title>
        <authorList>
            <person name="Woudstra C."/>
            <person name="Le Marechal C."/>
            <person name="Souillard R."/>
            <person name="Bayon-Auboyer M.-H."/>
            <person name="Dessouter D."/>
            <person name="Fach P."/>
        </authorList>
    </citation>
    <scope>NUCLEOTIDE SEQUENCE [LARGE SCALE GENOMIC DNA]</scope>
    <source>
        <strain evidence="1 2">12LNRI-CD</strain>
    </source>
</reference>
<keyword evidence="1" id="KW-0378">Hydrolase</keyword>
<organism evidence="1 2">
    <name type="scientific">Clostridium botulinum</name>
    <dbReference type="NCBI Taxonomy" id="1491"/>
    <lineage>
        <taxon>Bacteria</taxon>
        <taxon>Bacillati</taxon>
        <taxon>Bacillota</taxon>
        <taxon>Clostridia</taxon>
        <taxon>Eubacteriales</taxon>
        <taxon>Clostridiaceae</taxon>
        <taxon>Clostridium</taxon>
    </lineage>
</organism>
<dbReference type="Gene3D" id="3.20.20.70">
    <property type="entry name" value="Aldolase class I"/>
    <property type="match status" value="1"/>
</dbReference>
<dbReference type="RefSeq" id="WP_013724959.1">
    <property type="nucleotide sequence ID" value="NZ_LGVO01000072.1"/>
</dbReference>
<dbReference type="InterPro" id="IPR013785">
    <property type="entry name" value="Aldolase_TIM"/>
</dbReference>
<sequence>MKKYIPEINGILRSNMIKVPEIIREASGIIVLGKRIKSLVFTTDIALIKNTNADAIMAVYPFTPQPVITASIMLGTDKPVFCGVGGGITTGKRVVNLALDAEFKGAFGVVVNAPTANSVITGVRKTIDIPLIVTVISEKEDIKARIDSGASILNVSAGKRTAEVVRSIRSRFPDIPIIATGGSNDESIKETIDAGANAITVTPPSSEDIFAEIMLRYRKQYEENGEIKQYY</sequence>
<dbReference type="EMBL" id="LGVR01000017">
    <property type="protein sequence ID" value="KOA89440.1"/>
    <property type="molecule type" value="Genomic_DNA"/>
</dbReference>
<gene>
    <name evidence="1" type="ORF">ADU74_04155</name>
</gene>
<comment type="caution">
    <text evidence="1">The sequence shown here is derived from an EMBL/GenBank/DDBJ whole genome shotgun (WGS) entry which is preliminary data.</text>
</comment>
<dbReference type="AlphaFoldDB" id="A0A9Q1ZC22"/>
<dbReference type="GO" id="GO:0016787">
    <property type="term" value="F:hydrolase activity"/>
    <property type="evidence" value="ECO:0007669"/>
    <property type="project" value="UniProtKB-KW"/>
</dbReference>
<dbReference type="Proteomes" id="UP000037540">
    <property type="component" value="Unassembled WGS sequence"/>
</dbReference>
<dbReference type="SUPFAM" id="SSF51395">
    <property type="entry name" value="FMN-linked oxidoreductases"/>
    <property type="match status" value="1"/>
</dbReference>
<evidence type="ECO:0000313" key="1">
    <source>
        <dbReference type="EMBL" id="KOA89440.1"/>
    </source>
</evidence>
<proteinExistence type="predicted"/>